<evidence type="ECO:0000313" key="1">
    <source>
        <dbReference type="EMBL" id="MBO0352750.1"/>
    </source>
</evidence>
<accession>A0ABS3G057</accession>
<dbReference type="InterPro" id="IPR015943">
    <property type="entry name" value="WD40/YVTN_repeat-like_dom_sf"/>
</dbReference>
<organism evidence="1 2">
    <name type="scientific">Flagellimonas aurea</name>
    <dbReference type="NCBI Taxonomy" id="2915619"/>
    <lineage>
        <taxon>Bacteria</taxon>
        <taxon>Pseudomonadati</taxon>
        <taxon>Bacteroidota</taxon>
        <taxon>Flavobacteriia</taxon>
        <taxon>Flavobacteriales</taxon>
        <taxon>Flavobacteriaceae</taxon>
        <taxon>Flagellimonas</taxon>
    </lineage>
</organism>
<name>A0ABS3G057_9FLAO</name>
<proteinExistence type="predicted"/>
<comment type="caution">
    <text evidence="1">The sequence shown here is derived from an EMBL/GenBank/DDBJ whole genome shotgun (WGS) entry which is preliminary data.</text>
</comment>
<dbReference type="RefSeq" id="WP_207031109.1">
    <property type="nucleotide sequence ID" value="NZ_JAFLNL010000001.1"/>
</dbReference>
<protein>
    <recommendedName>
        <fullName evidence="3">DUF4374 domain-containing protein</fullName>
    </recommendedName>
</protein>
<dbReference type="Proteomes" id="UP000664044">
    <property type="component" value="Unassembled WGS sequence"/>
</dbReference>
<evidence type="ECO:0008006" key="3">
    <source>
        <dbReference type="Google" id="ProtNLM"/>
    </source>
</evidence>
<evidence type="ECO:0000313" key="2">
    <source>
        <dbReference type="Proteomes" id="UP000664044"/>
    </source>
</evidence>
<dbReference type="EMBL" id="JAFLNL010000001">
    <property type="protein sequence ID" value="MBO0352750.1"/>
    <property type="molecule type" value="Genomic_DNA"/>
</dbReference>
<sequence>MKKPNTDKAIFLLGKIFLTLLLMGCNNDDGSVPGDDGPPVDDVVEVNYGVSLVSGAGETVTSFLLGLTDLDVSTIDNSDGTEVGQYTSIYSDGESMFTAGFGAPATMKKYIFDDGGKAVLDQEIIVPGSNSFSTVEILDQNKGYATVGGGISKVVEFNPTTMRITGEIDLSEAGEGLFYSDMIARDDHLFVALNDFGGSGEVMVAVVNTDNNTLEKVISDGRSATPFNTLASEIMALDSNGDIYLQASGLFSDKPSGVFRIKAGETDFDASYFFDLGAMEGKTYFGLYLTGNGEALTLISENDDNFFGTDGADPAFRYHKIDLYAAQDLGDLDESLPNTFAASRTSFARKMESGELLFPIAGVNEDALYGYDPETQGVEKRITSNGGYISGFITLNGE</sequence>
<reference evidence="1 2" key="1">
    <citation type="submission" date="2021-03" db="EMBL/GenBank/DDBJ databases">
        <title>Muricauda lutimaris sp. nov. and Muricauda ruestringensis sp. nov, two marine members of the Flavobacteriaceae isolated from deep sea sediments of Western Pacific.</title>
        <authorList>
            <person name="Zhao S."/>
            <person name="Liu R."/>
        </authorList>
    </citation>
    <scope>NUCLEOTIDE SEQUENCE [LARGE SCALE GENOMIC DNA]</scope>
    <source>
        <strain evidence="1 2">BC31-1-A7</strain>
    </source>
</reference>
<dbReference type="Gene3D" id="2.130.10.10">
    <property type="entry name" value="YVTN repeat-like/Quinoprotein amine dehydrogenase"/>
    <property type="match status" value="1"/>
</dbReference>
<keyword evidence="2" id="KW-1185">Reference proteome</keyword>
<gene>
    <name evidence="1" type="ORF">J0656_01880</name>
</gene>